<accession>A0ABW0Y1K9</accession>
<dbReference type="EMBL" id="JBHSPC010000137">
    <property type="protein sequence ID" value="MFC5674966.1"/>
    <property type="molecule type" value="Genomic_DNA"/>
</dbReference>
<reference evidence="3" key="1">
    <citation type="journal article" date="2019" name="Int. J. Syst. Evol. Microbiol.">
        <title>The Global Catalogue of Microorganisms (GCM) 10K type strain sequencing project: providing services to taxonomists for standard genome sequencing and annotation.</title>
        <authorList>
            <consortium name="The Broad Institute Genomics Platform"/>
            <consortium name="The Broad Institute Genome Sequencing Center for Infectious Disease"/>
            <person name="Wu L."/>
            <person name="Ma J."/>
        </authorList>
    </citation>
    <scope>NUCLEOTIDE SEQUENCE [LARGE SCALE GENOMIC DNA]</scope>
    <source>
        <strain evidence="3">JCM 13852</strain>
    </source>
</reference>
<feature type="compositionally biased region" description="Basic residues" evidence="1">
    <location>
        <begin position="31"/>
        <end position="44"/>
    </location>
</feature>
<feature type="compositionally biased region" description="Basic and acidic residues" evidence="1">
    <location>
        <begin position="55"/>
        <end position="65"/>
    </location>
</feature>
<keyword evidence="3" id="KW-1185">Reference proteome</keyword>
<evidence type="ECO:0000256" key="1">
    <source>
        <dbReference type="SAM" id="MobiDB-lite"/>
    </source>
</evidence>
<organism evidence="2 3">
    <name type="scientific">Streptomyces incanus</name>
    <dbReference type="NCBI Taxonomy" id="887453"/>
    <lineage>
        <taxon>Bacteria</taxon>
        <taxon>Bacillati</taxon>
        <taxon>Actinomycetota</taxon>
        <taxon>Actinomycetes</taxon>
        <taxon>Kitasatosporales</taxon>
        <taxon>Streptomycetaceae</taxon>
        <taxon>Streptomyces</taxon>
    </lineage>
</organism>
<feature type="region of interest" description="Disordered" evidence="1">
    <location>
        <begin position="26"/>
        <end position="65"/>
    </location>
</feature>
<evidence type="ECO:0000313" key="2">
    <source>
        <dbReference type="EMBL" id="MFC5674966.1"/>
    </source>
</evidence>
<gene>
    <name evidence="2" type="ORF">ACFP2V_34400</name>
</gene>
<sequence>MASALGAPGWRRPAAGAAAEHLRAAYQAATRPHRPALSHRHPAARGRAGGFAEGSRGRLVGEAET</sequence>
<dbReference type="Proteomes" id="UP001596183">
    <property type="component" value="Unassembled WGS sequence"/>
</dbReference>
<evidence type="ECO:0000313" key="3">
    <source>
        <dbReference type="Proteomes" id="UP001596183"/>
    </source>
</evidence>
<proteinExistence type="predicted"/>
<protein>
    <submittedName>
        <fullName evidence="2">Uncharacterized protein</fullName>
    </submittedName>
</protein>
<comment type="caution">
    <text evidence="2">The sequence shown here is derived from an EMBL/GenBank/DDBJ whole genome shotgun (WGS) entry which is preliminary data.</text>
</comment>
<name>A0ABW0Y1K9_9ACTN</name>
<dbReference type="RefSeq" id="WP_381219258.1">
    <property type="nucleotide sequence ID" value="NZ_JBHSPC010000137.1"/>
</dbReference>